<feature type="compositionally biased region" description="Basic and acidic residues" evidence="1">
    <location>
        <begin position="13"/>
        <end position="22"/>
    </location>
</feature>
<evidence type="ECO:0000256" key="1">
    <source>
        <dbReference type="SAM" id="MobiDB-lite"/>
    </source>
</evidence>
<keyword evidence="3" id="KW-1185">Reference proteome</keyword>
<comment type="caution">
    <text evidence="2">The sequence shown here is derived from an EMBL/GenBank/DDBJ whole genome shotgun (WGS) entry which is preliminary data.</text>
</comment>
<dbReference type="Proteomes" id="UP000591272">
    <property type="component" value="Unassembled WGS sequence"/>
</dbReference>
<evidence type="ECO:0000313" key="3">
    <source>
        <dbReference type="Proteomes" id="UP000591272"/>
    </source>
</evidence>
<dbReference type="AlphaFoldDB" id="A0A7Y9KGA6"/>
<reference evidence="2 3" key="1">
    <citation type="submission" date="2020-07" db="EMBL/GenBank/DDBJ databases">
        <title>Sequencing the genomes of 1000 actinobacteria strains.</title>
        <authorList>
            <person name="Klenk H.-P."/>
        </authorList>
    </citation>
    <scope>NUCLEOTIDE SEQUENCE [LARGE SCALE GENOMIC DNA]</scope>
    <source>
        <strain evidence="2 3">DSM 43461</strain>
    </source>
</reference>
<feature type="region of interest" description="Disordered" evidence="1">
    <location>
        <begin position="1"/>
        <end position="22"/>
    </location>
</feature>
<proteinExistence type="predicted"/>
<dbReference type="EMBL" id="JACCBT010000001">
    <property type="protein sequence ID" value="NYE16450.1"/>
    <property type="molecule type" value="Genomic_DNA"/>
</dbReference>
<accession>A0A7Y9KGA6</accession>
<evidence type="ECO:0000313" key="2">
    <source>
        <dbReference type="EMBL" id="NYE16450.1"/>
    </source>
</evidence>
<gene>
    <name evidence="2" type="ORF">BJ999_006746</name>
</gene>
<protein>
    <submittedName>
        <fullName evidence="2">Uncharacterized protein</fullName>
    </submittedName>
</protein>
<organism evidence="2 3">
    <name type="scientific">Actinomadura citrea</name>
    <dbReference type="NCBI Taxonomy" id="46158"/>
    <lineage>
        <taxon>Bacteria</taxon>
        <taxon>Bacillati</taxon>
        <taxon>Actinomycetota</taxon>
        <taxon>Actinomycetes</taxon>
        <taxon>Streptosporangiales</taxon>
        <taxon>Thermomonosporaceae</taxon>
        <taxon>Actinomadura</taxon>
    </lineage>
</organism>
<name>A0A7Y9KGA6_9ACTN</name>
<sequence length="282" mass="32411">MTTADQPSLFGPDPHEPLVKPPGHLEEEMRVLITVKAAPNPSETYGETVCVAGIRIDVEPTQWVRLYPINFRELESNNTFRKYDIVSVRARPAPADPRPESYRPNISTVRAETNIPKWDRRKVFVIDHVQASMCDLLADVRNQPPARSLAAIRPRMVKNIEIKPHGGWRPDEQAKIDRYVTQENLFGGGPRTPLEAPRFRGWYDYLCQSATCKGHKQGIYDWEWVALQRNLRGVSDAVAKEELRNKFFEQMCGPDKDTIFYVGNQAKRQQTFMTLGVFYPKR</sequence>
<dbReference type="RefSeq" id="WP_218935357.1">
    <property type="nucleotide sequence ID" value="NZ_BMRD01000002.1"/>
</dbReference>